<dbReference type="Gene3D" id="2.115.10.20">
    <property type="entry name" value="Glycosyl hydrolase domain, family 43"/>
    <property type="match status" value="2"/>
</dbReference>
<dbReference type="PANTHER" id="PTHR35279:SF1">
    <property type="entry name" value="ARABINANASE_LEVANSUCRASE_INVERTASE"/>
    <property type="match status" value="1"/>
</dbReference>
<keyword evidence="2" id="KW-1185">Reference proteome</keyword>
<organism evidence="1 2">
    <name type="scientific">Aquirufa regiilacus</name>
    <dbReference type="NCBI Taxonomy" id="3024868"/>
    <lineage>
        <taxon>Bacteria</taxon>
        <taxon>Pseudomonadati</taxon>
        <taxon>Bacteroidota</taxon>
        <taxon>Cytophagia</taxon>
        <taxon>Cytophagales</taxon>
        <taxon>Flectobacillaceae</taxon>
        <taxon>Aquirufa</taxon>
    </lineage>
</organism>
<name>A0ABU3TPE4_9BACT</name>
<dbReference type="InterPro" id="IPR023296">
    <property type="entry name" value="Glyco_hydro_beta-prop_sf"/>
</dbReference>
<gene>
    <name evidence="1" type="ORF">PQG45_01680</name>
</gene>
<proteinExistence type="predicted"/>
<dbReference type="PANTHER" id="PTHR35279">
    <property type="match status" value="1"/>
</dbReference>
<dbReference type="EMBL" id="JAVNWW010000001">
    <property type="protein sequence ID" value="MDU0807740.1"/>
    <property type="molecule type" value="Genomic_DNA"/>
</dbReference>
<evidence type="ECO:0000313" key="1">
    <source>
        <dbReference type="EMBL" id="MDU0807740.1"/>
    </source>
</evidence>
<dbReference type="SUPFAM" id="SSF75005">
    <property type="entry name" value="Arabinanase/levansucrase/invertase"/>
    <property type="match status" value="1"/>
</dbReference>
<sequence length="312" mass="36024">MQWIKKGLIFCPDGKSSWNQRGYAHVVCADTSYADKIRLYYSARDEKGRCQASFIDLDPNNLSNILYLHPEPILDLGVPGTFDDCGIMPTWFMQHGEEKWLYYIGWTVRNTIPYHNALGLASSTDGVHFTKKFTGPIISTTATEPYFNGSACFLFDDGKYKAWYLNCTHWLEDQGLMEPCYHIKYAESTNGVSWERKGQVAIDYRDEVEGGISRPSVLIENGIYKMWFSARAVTDYRTNRDRSYRIYYAESKDGIHWTRFDEQVGIDVSENPSDWDHTMIEYPLVIDHKGKKIMFYNGNHFGQTGVGYAEME</sequence>
<protein>
    <recommendedName>
        <fullName evidence="3">Glycosyl hydrolase family 32 N-terminal domain-containing protein</fullName>
    </recommendedName>
</protein>
<evidence type="ECO:0008006" key="3">
    <source>
        <dbReference type="Google" id="ProtNLM"/>
    </source>
</evidence>
<accession>A0ABU3TPE4</accession>
<dbReference type="Proteomes" id="UP001249959">
    <property type="component" value="Unassembled WGS sequence"/>
</dbReference>
<comment type="caution">
    <text evidence="1">The sequence shown here is derived from an EMBL/GenBank/DDBJ whole genome shotgun (WGS) entry which is preliminary data.</text>
</comment>
<evidence type="ECO:0000313" key="2">
    <source>
        <dbReference type="Proteomes" id="UP001249959"/>
    </source>
</evidence>
<reference evidence="1 2" key="1">
    <citation type="submission" date="2023-09" db="EMBL/GenBank/DDBJ databases">
        <title>Aquirufa genomes.</title>
        <authorList>
            <person name="Pitt A."/>
        </authorList>
    </citation>
    <scope>NUCLEOTIDE SEQUENCE [LARGE SCALE GENOMIC DNA]</scope>
    <source>
        <strain evidence="1 2">LEOWEIH-7C</strain>
    </source>
</reference>
<dbReference type="RefSeq" id="WP_315575811.1">
    <property type="nucleotide sequence ID" value="NZ_JARDXH010000003.1"/>
</dbReference>